<name>A0A3M7ST20_BRAPC</name>
<proteinExistence type="predicted"/>
<evidence type="ECO:0000313" key="1">
    <source>
        <dbReference type="EMBL" id="RNA39001.1"/>
    </source>
</evidence>
<sequence>MIFQIHCFLKISFEQSRLNLGGTKFVSADTFCRLISKLKYHNSQCHINNETSLKKKETMLELGLTLRVVYTNLGIKKESFLIL</sequence>
<gene>
    <name evidence="1" type="ORF">BpHYR1_041679</name>
</gene>
<dbReference type="EMBL" id="REGN01000798">
    <property type="protein sequence ID" value="RNA39001.1"/>
    <property type="molecule type" value="Genomic_DNA"/>
</dbReference>
<reference evidence="1 2" key="1">
    <citation type="journal article" date="2018" name="Sci. Rep.">
        <title>Genomic signatures of local adaptation to the degree of environmental predictability in rotifers.</title>
        <authorList>
            <person name="Franch-Gras L."/>
            <person name="Hahn C."/>
            <person name="Garcia-Roger E.M."/>
            <person name="Carmona M.J."/>
            <person name="Serra M."/>
            <person name="Gomez A."/>
        </authorList>
    </citation>
    <scope>NUCLEOTIDE SEQUENCE [LARGE SCALE GENOMIC DNA]</scope>
    <source>
        <strain evidence="1">HYR1</strain>
    </source>
</reference>
<dbReference type="AlphaFoldDB" id="A0A3M7ST20"/>
<evidence type="ECO:0000313" key="2">
    <source>
        <dbReference type="Proteomes" id="UP000276133"/>
    </source>
</evidence>
<accession>A0A3M7ST20</accession>
<protein>
    <submittedName>
        <fullName evidence="1">Uncharacterized protein</fullName>
    </submittedName>
</protein>
<organism evidence="1 2">
    <name type="scientific">Brachionus plicatilis</name>
    <name type="common">Marine rotifer</name>
    <name type="synonym">Brachionus muelleri</name>
    <dbReference type="NCBI Taxonomy" id="10195"/>
    <lineage>
        <taxon>Eukaryota</taxon>
        <taxon>Metazoa</taxon>
        <taxon>Spiralia</taxon>
        <taxon>Gnathifera</taxon>
        <taxon>Rotifera</taxon>
        <taxon>Eurotatoria</taxon>
        <taxon>Monogononta</taxon>
        <taxon>Pseudotrocha</taxon>
        <taxon>Ploima</taxon>
        <taxon>Brachionidae</taxon>
        <taxon>Brachionus</taxon>
    </lineage>
</organism>
<dbReference type="Proteomes" id="UP000276133">
    <property type="component" value="Unassembled WGS sequence"/>
</dbReference>
<comment type="caution">
    <text evidence="1">The sequence shown here is derived from an EMBL/GenBank/DDBJ whole genome shotgun (WGS) entry which is preliminary data.</text>
</comment>
<keyword evidence="2" id="KW-1185">Reference proteome</keyword>